<keyword evidence="2" id="KW-1185">Reference proteome</keyword>
<dbReference type="GO" id="GO:0005198">
    <property type="term" value="F:structural molecule activity"/>
    <property type="evidence" value="ECO:0007669"/>
    <property type="project" value="InterPro"/>
</dbReference>
<organism evidence="1 2">
    <name type="scientific">Fulvitalea axinellae</name>
    <dbReference type="NCBI Taxonomy" id="1182444"/>
    <lineage>
        <taxon>Bacteria</taxon>
        <taxon>Pseudomonadati</taxon>
        <taxon>Bacteroidota</taxon>
        <taxon>Cytophagia</taxon>
        <taxon>Cytophagales</taxon>
        <taxon>Persicobacteraceae</taxon>
        <taxon>Fulvitalea</taxon>
    </lineage>
</organism>
<accession>A0AAU9CKC4</accession>
<evidence type="ECO:0000313" key="2">
    <source>
        <dbReference type="Proteomes" id="UP001348817"/>
    </source>
</evidence>
<dbReference type="KEGG" id="fax:FUAX_18380"/>
<protein>
    <recommendedName>
        <fullName evidence="3">Phage tail protein</fullName>
    </recommendedName>
</protein>
<dbReference type="Pfam" id="PF06841">
    <property type="entry name" value="Phage_T4_gp19"/>
    <property type="match status" value="1"/>
</dbReference>
<sequence>MADSDTDWTPAVSFYFNVKVIGFDDNYDYAFKEVAGLSAENKYEEIREGGVNDFFWKVPQETIYPNLVLKRGMATMDSRLSDWVVDSIVNDFQKKIELHDIEVSLLNHESENLITWTFRNARPIKWTVSDLDSMKNELLVETLEFCHTGFTVSADDSMGLGLLF</sequence>
<dbReference type="InterPro" id="IPR011747">
    <property type="entry name" value="CHP02241"/>
</dbReference>
<dbReference type="PANTHER" id="PTHR38009:SF1">
    <property type="entry name" value="CONSERVED HYPOTHETICAL PHAGE TAIL PROTEIN"/>
    <property type="match status" value="1"/>
</dbReference>
<proteinExistence type="predicted"/>
<evidence type="ECO:0000313" key="1">
    <source>
        <dbReference type="EMBL" id="BDD09406.1"/>
    </source>
</evidence>
<dbReference type="NCBIfam" id="TIGR02241">
    <property type="entry name" value="conserved hypothetical phage tail region protein"/>
    <property type="match status" value="1"/>
</dbReference>
<name>A0AAU9CKC4_9BACT</name>
<gene>
    <name evidence="1" type="ORF">FUAX_18380</name>
</gene>
<dbReference type="Proteomes" id="UP001348817">
    <property type="component" value="Chromosome"/>
</dbReference>
<dbReference type="EMBL" id="AP025314">
    <property type="protein sequence ID" value="BDD09406.1"/>
    <property type="molecule type" value="Genomic_DNA"/>
</dbReference>
<dbReference type="RefSeq" id="WP_338394610.1">
    <property type="nucleotide sequence ID" value="NZ_AP025314.1"/>
</dbReference>
<dbReference type="InterPro" id="IPR010667">
    <property type="entry name" value="Phage_T4_Gp19"/>
</dbReference>
<dbReference type="AlphaFoldDB" id="A0AAU9CKC4"/>
<reference evidence="1 2" key="1">
    <citation type="submission" date="2021-12" db="EMBL/GenBank/DDBJ databases">
        <title>Genome sequencing of bacteria with rrn-lacking chromosome and rrn-plasmid.</title>
        <authorList>
            <person name="Anda M."/>
            <person name="Iwasaki W."/>
        </authorList>
    </citation>
    <scope>NUCLEOTIDE SEQUENCE [LARGE SCALE GENOMIC DNA]</scope>
    <source>
        <strain evidence="1 2">DSM 100852</strain>
    </source>
</reference>
<evidence type="ECO:0008006" key="3">
    <source>
        <dbReference type="Google" id="ProtNLM"/>
    </source>
</evidence>
<dbReference type="PANTHER" id="PTHR38009">
    <property type="entry name" value="CONSERVED HYPOTHETICAL PHAGE TAIL PROTEIN"/>
    <property type="match status" value="1"/>
</dbReference>